<dbReference type="Proteomes" id="UP000663859">
    <property type="component" value="Unassembled WGS sequence"/>
</dbReference>
<evidence type="ECO:0000313" key="1">
    <source>
        <dbReference type="EMBL" id="CAF0703102.1"/>
    </source>
</evidence>
<evidence type="ECO:0008006" key="3">
    <source>
        <dbReference type="Google" id="ProtNLM"/>
    </source>
</evidence>
<gene>
    <name evidence="1" type="ORF">MPNT_500006</name>
</gene>
<dbReference type="EMBL" id="CAJNOB010000046">
    <property type="protein sequence ID" value="CAF0703102.1"/>
    <property type="molecule type" value="Genomic_DNA"/>
</dbReference>
<dbReference type="RefSeq" id="WP_174583526.1">
    <property type="nucleotide sequence ID" value="NZ_CAJNOB010000046.1"/>
</dbReference>
<sequence length="384" mass="43498">MRIVVTGLIAQYPFGGVIWDYLHYLLGFRGLGHEVWYLEDSGAWPYDPIAQTYVADGRRNAARLQEILQKFGLGCHWVYRDGSTNRYWGAGEEVARDLVRNADLLVNVSGAAYLAGYEQGGCLWVYLDQDPLFTQVRLLTDARAAEGVLRHHCHFTLGLCVGRSGCLVPEAGLVWRKTLPPVALECWPFATEPPQLGYTTIMNWASYLPCFWQGMSFGQKDREFWRFRELPRLSRRVLTIAMGQGIGKRRPTQLLQELGWEIVEPDCVVPDEEKYQAFIRLSLAEWSVAKEGYVRSSSGWFSGRTACYLASGRPAIVEDTGWSEELPSGEGLFAFRTLEDCVGAMEAVESDYDSHRQKARVIAENYFEARRVCQELILEAGRPV</sequence>
<protein>
    <recommendedName>
        <fullName evidence="3">Glycosyltransferase family 1 protein</fullName>
    </recommendedName>
</protein>
<accession>A0A8J2BVS6</accession>
<name>A0A8J2BVS6_9BACT</name>
<organism evidence="1 2">
    <name type="scientific">Candidatus Methylacidithermus pantelleriae</name>
    <dbReference type="NCBI Taxonomy" id="2744239"/>
    <lineage>
        <taxon>Bacteria</taxon>
        <taxon>Pseudomonadati</taxon>
        <taxon>Verrucomicrobiota</taxon>
        <taxon>Methylacidiphilae</taxon>
        <taxon>Methylacidiphilales</taxon>
        <taxon>Methylacidiphilaceae</taxon>
        <taxon>Candidatus Methylacidithermus</taxon>
    </lineage>
</organism>
<dbReference type="AlphaFoldDB" id="A0A8J2BVS6"/>
<evidence type="ECO:0000313" key="2">
    <source>
        <dbReference type="Proteomes" id="UP000663859"/>
    </source>
</evidence>
<comment type="caution">
    <text evidence="1">The sequence shown here is derived from an EMBL/GenBank/DDBJ whole genome shotgun (WGS) entry which is preliminary data.</text>
</comment>
<keyword evidence="2" id="KW-1185">Reference proteome</keyword>
<reference evidence="1" key="1">
    <citation type="submission" date="2021-02" db="EMBL/GenBank/DDBJ databases">
        <authorList>
            <person name="Cremers G."/>
            <person name="Picone N."/>
        </authorList>
    </citation>
    <scope>NUCLEOTIDE SEQUENCE</scope>
    <source>
        <strain evidence="1">PQ17</strain>
    </source>
</reference>
<proteinExistence type="predicted"/>